<dbReference type="Pfam" id="PF00625">
    <property type="entry name" value="Guanylate_kin"/>
    <property type="match status" value="1"/>
</dbReference>
<dbReference type="SMART" id="SM00072">
    <property type="entry name" value="GuKc"/>
    <property type="match status" value="1"/>
</dbReference>
<keyword evidence="2" id="KW-0808">Transferase</keyword>
<evidence type="ECO:0000256" key="1">
    <source>
        <dbReference type="ARBA" id="ARBA00005790"/>
    </source>
</evidence>
<dbReference type="AlphaFoldDB" id="A0A7S2SAF1"/>
<dbReference type="PANTHER" id="PTHR23117:SF13">
    <property type="entry name" value="GUANYLATE KINASE"/>
    <property type="match status" value="1"/>
</dbReference>
<evidence type="ECO:0000313" key="5">
    <source>
        <dbReference type="EMBL" id="CAD9692832.1"/>
    </source>
</evidence>
<gene>
    <name evidence="5" type="ORF">RMAR1173_LOCUS12260</name>
</gene>
<dbReference type="InterPro" id="IPR008144">
    <property type="entry name" value="Guanylate_kin-like_dom"/>
</dbReference>
<dbReference type="Gene3D" id="1.20.890.10">
    <property type="entry name" value="cAMP-dependent protein kinase regulatory subunit, dimerization-anchoring domain"/>
    <property type="match status" value="1"/>
</dbReference>
<dbReference type="CDD" id="cd22973">
    <property type="entry name" value="DD_CATIP"/>
    <property type="match status" value="1"/>
</dbReference>
<evidence type="ECO:0000256" key="2">
    <source>
        <dbReference type="ARBA" id="ARBA00022679"/>
    </source>
</evidence>
<dbReference type="EMBL" id="HBHJ01018554">
    <property type="protein sequence ID" value="CAD9692832.1"/>
    <property type="molecule type" value="Transcribed_RNA"/>
</dbReference>
<dbReference type="InterPro" id="IPR008145">
    <property type="entry name" value="GK/Ca_channel_bsu"/>
</dbReference>
<evidence type="ECO:0000259" key="4">
    <source>
        <dbReference type="PROSITE" id="PS50052"/>
    </source>
</evidence>
<dbReference type="PROSITE" id="PS50052">
    <property type="entry name" value="GUANYLATE_KINASE_2"/>
    <property type="match status" value="1"/>
</dbReference>
<keyword evidence="3" id="KW-0418">Kinase</keyword>
<organism evidence="5">
    <name type="scientific">Rhizochromulina marina</name>
    <dbReference type="NCBI Taxonomy" id="1034831"/>
    <lineage>
        <taxon>Eukaryota</taxon>
        <taxon>Sar</taxon>
        <taxon>Stramenopiles</taxon>
        <taxon>Ochrophyta</taxon>
        <taxon>Dictyochophyceae</taxon>
        <taxon>Rhizochromulinales</taxon>
        <taxon>Rhizochromulina</taxon>
    </lineage>
</organism>
<dbReference type="SUPFAM" id="SSF52540">
    <property type="entry name" value="P-loop containing nucleoside triphosphate hydrolases"/>
    <property type="match status" value="1"/>
</dbReference>
<dbReference type="GO" id="GO:0005829">
    <property type="term" value="C:cytosol"/>
    <property type="evidence" value="ECO:0007669"/>
    <property type="project" value="TreeGrafter"/>
</dbReference>
<evidence type="ECO:0000256" key="3">
    <source>
        <dbReference type="ARBA" id="ARBA00022777"/>
    </source>
</evidence>
<reference evidence="5" key="1">
    <citation type="submission" date="2021-01" db="EMBL/GenBank/DDBJ databases">
        <authorList>
            <person name="Corre E."/>
            <person name="Pelletier E."/>
            <person name="Niang G."/>
            <person name="Scheremetjew M."/>
            <person name="Finn R."/>
            <person name="Kale V."/>
            <person name="Holt S."/>
            <person name="Cochrane G."/>
            <person name="Meng A."/>
            <person name="Brown T."/>
            <person name="Cohen L."/>
        </authorList>
    </citation>
    <scope>NUCLEOTIDE SEQUENCE</scope>
    <source>
        <strain evidence="5">CCMP1243</strain>
    </source>
</reference>
<dbReference type="PANTHER" id="PTHR23117">
    <property type="entry name" value="GUANYLATE KINASE-RELATED"/>
    <property type="match status" value="1"/>
</dbReference>
<dbReference type="GO" id="GO:0004385">
    <property type="term" value="F:GMP kinase activity"/>
    <property type="evidence" value="ECO:0007669"/>
    <property type="project" value="TreeGrafter"/>
</dbReference>
<protein>
    <recommendedName>
        <fullName evidence="4">Guanylate kinase-like domain-containing protein</fullName>
    </recommendedName>
</protein>
<dbReference type="SUPFAM" id="SSF47391">
    <property type="entry name" value="Dimerization-anchoring domain of cAMP-dependent PK regulatory subunit"/>
    <property type="match status" value="1"/>
</dbReference>
<dbReference type="Gene3D" id="3.40.50.300">
    <property type="entry name" value="P-loop containing nucleotide triphosphate hydrolases"/>
    <property type="match status" value="1"/>
</dbReference>
<accession>A0A7S2SAF1</accession>
<proteinExistence type="inferred from homology"/>
<comment type="similarity">
    <text evidence="1">Belongs to the guanylate kinase family.</text>
</comment>
<name>A0A7S2SAF1_9STRA</name>
<sequence length="287" mass="31552">MSGPEVTAEELTFQEVAQLNDRKAELKSSYSKYIKNHPEIKSMLNDFMCAVLLEKPEDIFDFAESHFASLAPSKRAADTGEEVAPMVLTGPTGVGKKAIAKSLATLTEEHCSLPLWHFAREPQTAIGEADGITGYYTTEEALTADIENGKMVEYQRGIDGVLSGLSYAAVSEISARGTVPLICVGVDTFKNLANIGAFPTAHTVFIRPHEVEAIEERLKERGTNTTDQITDALARSEDEIRFAKEFPFDRIIVNAVVDAAVADLKEGVVEWYPKFQRFFQRANPASS</sequence>
<dbReference type="InterPro" id="IPR027417">
    <property type="entry name" value="P-loop_NTPase"/>
</dbReference>
<dbReference type="InterPro" id="IPR047501">
    <property type="entry name" value="DD_CATIP"/>
</dbReference>
<feature type="domain" description="Guanylate kinase-like" evidence="4">
    <location>
        <begin position="83"/>
        <end position="269"/>
    </location>
</feature>